<feature type="compositionally biased region" description="Acidic residues" evidence="1">
    <location>
        <begin position="309"/>
        <end position="322"/>
    </location>
</feature>
<keyword evidence="2" id="KW-1133">Transmembrane helix</keyword>
<feature type="transmembrane region" description="Helical" evidence="2">
    <location>
        <begin position="24"/>
        <end position="47"/>
    </location>
</feature>
<dbReference type="eggNOG" id="ENOG502S1SC">
    <property type="taxonomic scope" value="Eukaryota"/>
</dbReference>
<proteinExistence type="predicted"/>
<evidence type="ECO:0000256" key="2">
    <source>
        <dbReference type="SAM" id="Phobius"/>
    </source>
</evidence>
<gene>
    <name evidence="3" type="ORF">GQ26_0031010</name>
</gene>
<evidence type="ECO:0000256" key="1">
    <source>
        <dbReference type="SAM" id="MobiDB-lite"/>
    </source>
</evidence>
<feature type="region of interest" description="Disordered" evidence="1">
    <location>
        <begin position="209"/>
        <end position="243"/>
    </location>
</feature>
<dbReference type="EMBL" id="JPOX01000003">
    <property type="protein sequence ID" value="KFX52150.1"/>
    <property type="molecule type" value="Genomic_DNA"/>
</dbReference>
<reference evidence="3" key="1">
    <citation type="journal article" date="2014" name="PLoS Genet.">
        <title>Signature Gene Expression Reveals Novel Clues to the Molecular Mechanisms of Dimorphic Transition in Penicillium marneffei.</title>
        <authorList>
            <person name="Yang E."/>
            <person name="Wang G."/>
            <person name="Cai J."/>
            <person name="Woo P.C."/>
            <person name="Lau S.K."/>
            <person name="Yuen K.-Y."/>
            <person name="Chow W.-N."/>
            <person name="Lin X."/>
        </authorList>
    </citation>
    <scope>NUCLEOTIDE SEQUENCE [LARGE SCALE GENOMIC DNA]</scope>
    <source>
        <strain evidence="3">PM1</strain>
    </source>
</reference>
<protein>
    <submittedName>
        <fullName evidence="3">Meiotically up-regulated protein</fullName>
    </submittedName>
</protein>
<accession>A0A093VIZ5</accession>
<feature type="compositionally biased region" description="Polar residues" evidence="1">
    <location>
        <begin position="288"/>
        <end position="304"/>
    </location>
</feature>
<organism evidence="3">
    <name type="scientific">Talaromyces marneffei PM1</name>
    <dbReference type="NCBI Taxonomy" id="1077442"/>
    <lineage>
        <taxon>Eukaryota</taxon>
        <taxon>Fungi</taxon>
        <taxon>Dikarya</taxon>
        <taxon>Ascomycota</taxon>
        <taxon>Pezizomycotina</taxon>
        <taxon>Eurotiomycetes</taxon>
        <taxon>Eurotiomycetidae</taxon>
        <taxon>Eurotiales</taxon>
        <taxon>Trichocomaceae</taxon>
        <taxon>Talaromyces</taxon>
        <taxon>Talaromyces sect. Talaromyces</taxon>
    </lineage>
</organism>
<keyword evidence="2" id="KW-0472">Membrane</keyword>
<feature type="region of interest" description="Disordered" evidence="1">
    <location>
        <begin position="288"/>
        <end position="350"/>
    </location>
</feature>
<feature type="compositionally biased region" description="Low complexity" evidence="1">
    <location>
        <begin position="381"/>
        <end position="390"/>
    </location>
</feature>
<keyword evidence="2" id="KW-0812">Transmembrane</keyword>
<dbReference type="AlphaFoldDB" id="A0A093VIZ5"/>
<sequence>MYIPSLPARELLAARSAGMSGTTAAGVGVAIAVGASVLALIFIFVMVRRLRIREAEPRLLPGRYMKNLWWKWTPRSRGGFNRNRQMTTTLTTTDLSPAAGLVSNNNDHTTSNPPQRGQSIRSIITLPSYSRLPKEEEQVIAREGEREGMDMVVEFSETNEEEENRRETEMESLYQIRLRRREELAERDERRRLRREARVAGDTARLQQLSRDSIAAREANANRPTASAMLAEHQARGRHRRISSVTYADIGHVRHDGSRIRANSNDSDQRPLLDTTRQSTQSILTMHSQARSSVSGISTLSASVHSGDDDTPPSESAVEDGDISTAHIPPPSYDYDDWGEAPAYESPIASTRGEVEHALLSQTLPQIRIDTASPANSTLVSPAAAAAPSSHQPGSDLPEDQSHAANETARSSS</sequence>
<evidence type="ECO:0000313" key="3">
    <source>
        <dbReference type="EMBL" id="KFX52150.1"/>
    </source>
</evidence>
<comment type="caution">
    <text evidence="3">The sequence shown here is derived from an EMBL/GenBank/DDBJ whole genome shotgun (WGS) entry which is preliminary data.</text>
</comment>
<feature type="region of interest" description="Disordered" evidence="1">
    <location>
        <begin position="373"/>
        <end position="413"/>
    </location>
</feature>
<feature type="compositionally biased region" description="Polar residues" evidence="1">
    <location>
        <begin position="403"/>
        <end position="413"/>
    </location>
</feature>
<dbReference type="HOGENOM" id="CLU_027663_1_1_1"/>
<name>A0A093VIZ5_TALMA</name>